<dbReference type="SUPFAM" id="SSF47203">
    <property type="entry name" value="Acyl-CoA dehydrogenase C-terminal domain-like"/>
    <property type="match status" value="1"/>
</dbReference>
<dbReference type="InterPro" id="IPR037069">
    <property type="entry name" value="AcylCoA_DH/ox_N_sf"/>
</dbReference>
<dbReference type="PANTHER" id="PTHR43884:SF20">
    <property type="entry name" value="ACYL-COA DEHYDROGENASE FADE28"/>
    <property type="match status" value="1"/>
</dbReference>
<dbReference type="Gene3D" id="2.40.110.10">
    <property type="entry name" value="Butyryl-CoA Dehydrogenase, subunit A, domain 2"/>
    <property type="match status" value="1"/>
</dbReference>
<evidence type="ECO:0000259" key="7">
    <source>
        <dbReference type="Pfam" id="PF02771"/>
    </source>
</evidence>
<evidence type="ECO:0000313" key="8">
    <source>
        <dbReference type="EMBL" id="GAA3029772.1"/>
    </source>
</evidence>
<feature type="domain" description="Acyl-CoA dehydrogenase/oxidase C-terminal" evidence="6">
    <location>
        <begin position="232"/>
        <end position="345"/>
    </location>
</feature>
<evidence type="ECO:0000313" key="9">
    <source>
        <dbReference type="Proteomes" id="UP001501035"/>
    </source>
</evidence>
<dbReference type="SUPFAM" id="SSF56645">
    <property type="entry name" value="Acyl-CoA dehydrogenase NM domain-like"/>
    <property type="match status" value="1"/>
</dbReference>
<dbReference type="InterPro" id="IPR009075">
    <property type="entry name" value="AcylCo_DH/oxidase_C"/>
</dbReference>
<evidence type="ECO:0000256" key="3">
    <source>
        <dbReference type="ARBA" id="ARBA00022630"/>
    </source>
</evidence>
<name>A0ABP6L6M0_9ACTN</name>
<evidence type="ECO:0000256" key="2">
    <source>
        <dbReference type="ARBA" id="ARBA00009347"/>
    </source>
</evidence>
<dbReference type="Pfam" id="PF00441">
    <property type="entry name" value="Acyl-CoA_dh_1"/>
    <property type="match status" value="1"/>
</dbReference>
<sequence>MSAEVISADDLAALRDSVVDLIARGGGSTAVRAAIAAPQRTDGQLWAGLTEIGAAALAVPEELGGAGAGWGSLSAVVEEVGAALAPVPLLSSAVMATGALMMAANNSSTVPAELGDLVEALASGERTATLCLAGETSWDTPGVSADGGLLTGTAHYVTDAEAATDLVVLAGPGPHATVHVIAADSPGVEVVPVATMDPTRPLSRVRFTEAAAEAFPAPADLLPRLRDLVWALLAVEQVGAAAAALRLTVEYTKTRKQFGRVIGSFQALKHRMADMYADVETARSIAYAAVDAIDTPAGAELAAAAHVHCSEAFSHIVAEAVQLHGGIGITWEHDIQLYFKRAHGSAQFFGQPVDVVAGTPL</sequence>
<dbReference type="PANTHER" id="PTHR43884">
    <property type="entry name" value="ACYL-COA DEHYDROGENASE"/>
    <property type="match status" value="1"/>
</dbReference>
<dbReference type="Pfam" id="PF02771">
    <property type="entry name" value="Acyl-CoA_dh_N"/>
    <property type="match status" value="1"/>
</dbReference>
<evidence type="ECO:0000259" key="6">
    <source>
        <dbReference type="Pfam" id="PF00441"/>
    </source>
</evidence>
<dbReference type="InterPro" id="IPR036250">
    <property type="entry name" value="AcylCo_DH-like_C"/>
</dbReference>
<dbReference type="EMBL" id="BAAAVS010000017">
    <property type="protein sequence ID" value="GAA3029772.1"/>
    <property type="molecule type" value="Genomic_DNA"/>
</dbReference>
<gene>
    <name evidence="8" type="ORF">GCM10010528_09100</name>
</gene>
<keyword evidence="5" id="KW-0560">Oxidoreductase</keyword>
<dbReference type="InterPro" id="IPR046373">
    <property type="entry name" value="Acyl-CoA_Oxase/DH_mid-dom_sf"/>
</dbReference>
<reference evidence="9" key="1">
    <citation type="journal article" date="2019" name="Int. J. Syst. Evol. Microbiol.">
        <title>The Global Catalogue of Microorganisms (GCM) 10K type strain sequencing project: providing services to taxonomists for standard genome sequencing and annotation.</title>
        <authorList>
            <consortium name="The Broad Institute Genomics Platform"/>
            <consortium name="The Broad Institute Genome Sequencing Center for Infectious Disease"/>
            <person name="Wu L."/>
            <person name="Ma J."/>
        </authorList>
    </citation>
    <scope>NUCLEOTIDE SEQUENCE [LARGE SCALE GENOMIC DNA]</scope>
    <source>
        <strain evidence="9">JCM 14234</strain>
    </source>
</reference>
<dbReference type="Gene3D" id="1.10.540.10">
    <property type="entry name" value="Acyl-CoA dehydrogenase/oxidase, N-terminal domain"/>
    <property type="match status" value="1"/>
</dbReference>
<protein>
    <submittedName>
        <fullName evidence="8">Acyl-CoA dehydrogenase family protein</fullName>
    </submittedName>
</protein>
<comment type="caution">
    <text evidence="8">The sequence shown here is derived from an EMBL/GenBank/DDBJ whole genome shotgun (WGS) entry which is preliminary data.</text>
</comment>
<dbReference type="InterPro" id="IPR009100">
    <property type="entry name" value="AcylCoA_DH/oxidase_NM_dom_sf"/>
</dbReference>
<keyword evidence="3" id="KW-0285">Flavoprotein</keyword>
<dbReference type="RefSeq" id="WP_290707585.1">
    <property type="nucleotide sequence ID" value="NZ_BAAAVS010000017.1"/>
</dbReference>
<accession>A0ABP6L6M0</accession>
<feature type="domain" description="Acyl-CoA dehydrogenase/oxidase N-terminal" evidence="7">
    <location>
        <begin position="12"/>
        <end position="101"/>
    </location>
</feature>
<comment type="similarity">
    <text evidence="2">Belongs to the acyl-CoA dehydrogenase family.</text>
</comment>
<evidence type="ECO:0000256" key="4">
    <source>
        <dbReference type="ARBA" id="ARBA00022827"/>
    </source>
</evidence>
<dbReference type="Gene3D" id="1.20.140.10">
    <property type="entry name" value="Butyryl-CoA Dehydrogenase, subunit A, domain 3"/>
    <property type="match status" value="1"/>
</dbReference>
<keyword evidence="4" id="KW-0274">FAD</keyword>
<proteinExistence type="inferred from homology"/>
<comment type="cofactor">
    <cofactor evidence="1">
        <name>FAD</name>
        <dbReference type="ChEBI" id="CHEBI:57692"/>
    </cofactor>
</comment>
<evidence type="ECO:0000256" key="5">
    <source>
        <dbReference type="ARBA" id="ARBA00023002"/>
    </source>
</evidence>
<dbReference type="InterPro" id="IPR013786">
    <property type="entry name" value="AcylCoA_DH/ox_N"/>
</dbReference>
<keyword evidence="9" id="KW-1185">Reference proteome</keyword>
<organism evidence="8 9">
    <name type="scientific">Gordonia defluvii</name>
    <dbReference type="NCBI Taxonomy" id="283718"/>
    <lineage>
        <taxon>Bacteria</taxon>
        <taxon>Bacillati</taxon>
        <taxon>Actinomycetota</taxon>
        <taxon>Actinomycetes</taxon>
        <taxon>Mycobacteriales</taxon>
        <taxon>Gordoniaceae</taxon>
        <taxon>Gordonia</taxon>
    </lineage>
</organism>
<evidence type="ECO:0000256" key="1">
    <source>
        <dbReference type="ARBA" id="ARBA00001974"/>
    </source>
</evidence>
<dbReference type="Proteomes" id="UP001501035">
    <property type="component" value="Unassembled WGS sequence"/>
</dbReference>